<reference evidence="1 2" key="1">
    <citation type="submission" date="2019-06" db="EMBL/GenBank/DDBJ databases">
        <title>Genome Sequence of the Brown Rot Fungal Pathogen Monilinia fructicola.</title>
        <authorList>
            <person name="De Miccolis Angelini R.M."/>
            <person name="Landi L."/>
            <person name="Abate D."/>
            <person name="Pollastro S."/>
            <person name="Romanazzi G."/>
            <person name="Faretra F."/>
        </authorList>
    </citation>
    <scope>NUCLEOTIDE SEQUENCE [LARGE SCALE GENOMIC DNA]</scope>
    <source>
        <strain evidence="1 2">Mfrc123</strain>
    </source>
</reference>
<evidence type="ECO:0000313" key="1">
    <source>
        <dbReference type="EMBL" id="KAA8563898.1"/>
    </source>
</evidence>
<proteinExistence type="predicted"/>
<name>A0A5M9J437_MONFR</name>
<dbReference type="AlphaFoldDB" id="A0A5M9J437"/>
<dbReference type="Proteomes" id="UP000322873">
    <property type="component" value="Unassembled WGS sequence"/>
</dbReference>
<comment type="caution">
    <text evidence="1">The sequence shown here is derived from an EMBL/GenBank/DDBJ whole genome shotgun (WGS) entry which is preliminary data.</text>
</comment>
<accession>A0A5M9J437</accession>
<sequence>MQVPYIKFDLFCIKTSRHRIYYNFILAHELEIQDRGSDSPIFIPSFSCELRLEPAKDQELLKQDLASAEALKEHFDTSKELEGLLHQLTVRPDLLREDLWDVGKSGGV</sequence>
<dbReference type="EMBL" id="VICG01000016">
    <property type="protein sequence ID" value="KAA8563898.1"/>
    <property type="molecule type" value="Genomic_DNA"/>
</dbReference>
<organism evidence="1 2">
    <name type="scientific">Monilinia fructicola</name>
    <name type="common">Brown rot fungus</name>
    <name type="synonym">Ciboria fructicola</name>
    <dbReference type="NCBI Taxonomy" id="38448"/>
    <lineage>
        <taxon>Eukaryota</taxon>
        <taxon>Fungi</taxon>
        <taxon>Dikarya</taxon>
        <taxon>Ascomycota</taxon>
        <taxon>Pezizomycotina</taxon>
        <taxon>Leotiomycetes</taxon>
        <taxon>Helotiales</taxon>
        <taxon>Sclerotiniaceae</taxon>
        <taxon>Monilinia</taxon>
    </lineage>
</organism>
<gene>
    <name evidence="1" type="ORF">EYC84_011909</name>
</gene>
<protein>
    <submittedName>
        <fullName evidence="1">Uncharacterized protein</fullName>
    </submittedName>
</protein>
<evidence type="ECO:0000313" key="2">
    <source>
        <dbReference type="Proteomes" id="UP000322873"/>
    </source>
</evidence>
<keyword evidence="2" id="KW-1185">Reference proteome</keyword>